<comment type="similarity">
    <text evidence="8">Belongs to the anion channel-forming bestrophin (TC 1.A.46) family.</text>
</comment>
<gene>
    <name evidence="10" type="ORF">MKP09_13850</name>
</gene>
<evidence type="ECO:0000256" key="8">
    <source>
        <dbReference type="ARBA" id="ARBA00034708"/>
    </source>
</evidence>
<organism evidence="10 11">
    <name type="scientific">Niabella ginsengisoli</name>
    <dbReference type="NCBI Taxonomy" id="522298"/>
    <lineage>
        <taxon>Bacteria</taxon>
        <taxon>Pseudomonadati</taxon>
        <taxon>Bacteroidota</taxon>
        <taxon>Chitinophagia</taxon>
        <taxon>Chitinophagales</taxon>
        <taxon>Chitinophagaceae</taxon>
        <taxon>Niabella</taxon>
    </lineage>
</organism>
<keyword evidence="11" id="KW-1185">Reference proteome</keyword>
<proteinExistence type="inferred from homology"/>
<name>A0ABS9SKK0_9BACT</name>
<keyword evidence="2" id="KW-0813">Transport</keyword>
<evidence type="ECO:0000313" key="11">
    <source>
        <dbReference type="Proteomes" id="UP001202248"/>
    </source>
</evidence>
<dbReference type="InterPro" id="IPR044669">
    <property type="entry name" value="YneE/VCCN1/2-like"/>
</dbReference>
<dbReference type="PANTHER" id="PTHR33281">
    <property type="entry name" value="UPF0187 PROTEIN YNEE"/>
    <property type="match status" value="1"/>
</dbReference>
<comment type="caution">
    <text evidence="10">The sequence shown here is derived from an EMBL/GenBank/DDBJ whole genome shotgun (WGS) entry which is preliminary data.</text>
</comment>
<evidence type="ECO:0008006" key="12">
    <source>
        <dbReference type="Google" id="ProtNLM"/>
    </source>
</evidence>
<keyword evidence="5 9" id="KW-1133">Transmembrane helix</keyword>
<sequence>MPWQLIGLVGTALAFIVGFKNNASYDRIWEARKIWGGIVNTSRSLTIMVNDFITKPDNETNKRGEELFAIRKQIIMRHVAWMTTLRHALRIKKPWETFAFNKSDKEYISRIKIREYTYSLEEELQGYLSEEELKEVLSKNNKATAVLTIQSRHFKALFLEGKIDNFRHVEIENQLVELFALQGQSERIKNFPYPRQFATLNTYFVWVFIFLLPLGAIAQFDEIGKSLAESSLPFIQFIGNYFIWLAVPVTTLISWIFLLMERIGDVTENPFEGGGNDIPITSMSRGIEIDIREMIGDDPNEIPKQHPITFDTQM</sequence>
<evidence type="ECO:0000256" key="2">
    <source>
        <dbReference type="ARBA" id="ARBA00022448"/>
    </source>
</evidence>
<evidence type="ECO:0000313" key="10">
    <source>
        <dbReference type="EMBL" id="MCH5598913.1"/>
    </source>
</evidence>
<evidence type="ECO:0000256" key="5">
    <source>
        <dbReference type="ARBA" id="ARBA00022989"/>
    </source>
</evidence>
<dbReference type="Pfam" id="PF25539">
    <property type="entry name" value="Bestrophin_2"/>
    <property type="match status" value="2"/>
</dbReference>
<evidence type="ECO:0000256" key="9">
    <source>
        <dbReference type="SAM" id="Phobius"/>
    </source>
</evidence>
<feature type="transmembrane region" description="Helical" evidence="9">
    <location>
        <begin position="197"/>
        <end position="218"/>
    </location>
</feature>
<dbReference type="PANTHER" id="PTHR33281:SF19">
    <property type="entry name" value="VOLTAGE-DEPENDENT ANION CHANNEL-FORMING PROTEIN YNEE"/>
    <property type="match status" value="1"/>
</dbReference>
<evidence type="ECO:0000256" key="1">
    <source>
        <dbReference type="ARBA" id="ARBA00004651"/>
    </source>
</evidence>
<dbReference type="EMBL" id="JAKWBL010000002">
    <property type="protein sequence ID" value="MCH5598913.1"/>
    <property type="molecule type" value="Genomic_DNA"/>
</dbReference>
<keyword evidence="7 9" id="KW-0472">Membrane</keyword>
<keyword evidence="3" id="KW-1003">Cell membrane</keyword>
<protein>
    <recommendedName>
        <fullName evidence="12">Multidrug transporter</fullName>
    </recommendedName>
</protein>
<evidence type="ECO:0000256" key="7">
    <source>
        <dbReference type="ARBA" id="ARBA00023136"/>
    </source>
</evidence>
<keyword evidence="6" id="KW-0406">Ion transport</keyword>
<evidence type="ECO:0000256" key="3">
    <source>
        <dbReference type="ARBA" id="ARBA00022475"/>
    </source>
</evidence>
<comment type="subcellular location">
    <subcellularLocation>
        <location evidence="1">Cell membrane</location>
        <topology evidence="1">Multi-pass membrane protein</topology>
    </subcellularLocation>
</comment>
<keyword evidence="4 9" id="KW-0812">Transmembrane</keyword>
<accession>A0ABS9SKK0</accession>
<feature type="transmembrane region" description="Helical" evidence="9">
    <location>
        <begin position="238"/>
        <end position="260"/>
    </location>
</feature>
<dbReference type="Proteomes" id="UP001202248">
    <property type="component" value="Unassembled WGS sequence"/>
</dbReference>
<evidence type="ECO:0000256" key="6">
    <source>
        <dbReference type="ARBA" id="ARBA00023065"/>
    </source>
</evidence>
<feature type="transmembrane region" description="Helical" evidence="9">
    <location>
        <begin position="6"/>
        <end position="23"/>
    </location>
</feature>
<evidence type="ECO:0000256" key="4">
    <source>
        <dbReference type="ARBA" id="ARBA00022692"/>
    </source>
</evidence>
<reference evidence="10 11" key="1">
    <citation type="submission" date="2022-02" db="EMBL/GenBank/DDBJ databases">
        <authorList>
            <person name="Min J."/>
        </authorList>
    </citation>
    <scope>NUCLEOTIDE SEQUENCE [LARGE SCALE GENOMIC DNA]</scope>
    <source>
        <strain evidence="10 11">GR10-1</strain>
    </source>
</reference>